<dbReference type="EMBL" id="JAPCKI010000005">
    <property type="protein sequence ID" value="MDD2177910.1"/>
    <property type="molecule type" value="Genomic_DNA"/>
</dbReference>
<dbReference type="PROSITE" id="PS50076">
    <property type="entry name" value="DNAJ_2"/>
    <property type="match status" value="1"/>
</dbReference>
<dbReference type="CDD" id="cd10747">
    <property type="entry name" value="DnaJ_C"/>
    <property type="match status" value="1"/>
</dbReference>
<evidence type="ECO:0000313" key="4">
    <source>
        <dbReference type="EMBL" id="MDD2177910.1"/>
    </source>
</evidence>
<evidence type="ECO:0000256" key="2">
    <source>
        <dbReference type="SAM" id="MobiDB-lite"/>
    </source>
</evidence>
<dbReference type="Pfam" id="PF01556">
    <property type="entry name" value="DnaJ_C"/>
    <property type="match status" value="1"/>
</dbReference>
<dbReference type="Pfam" id="PF00226">
    <property type="entry name" value="DnaJ"/>
    <property type="match status" value="1"/>
</dbReference>
<dbReference type="InterPro" id="IPR036869">
    <property type="entry name" value="J_dom_sf"/>
</dbReference>
<name>A0ABT5RWY8_9BURK</name>
<dbReference type="SMART" id="SM00271">
    <property type="entry name" value="DnaJ"/>
    <property type="match status" value="1"/>
</dbReference>
<feature type="region of interest" description="Disordered" evidence="2">
    <location>
        <begin position="126"/>
        <end position="154"/>
    </location>
</feature>
<comment type="caution">
    <text evidence="4">The sequence shown here is derived from an EMBL/GenBank/DDBJ whole genome shotgun (WGS) entry which is preliminary data.</text>
</comment>
<reference evidence="4" key="1">
    <citation type="submission" date="2022-10" db="EMBL/GenBank/DDBJ databases">
        <title>Description of microaerobic benzene degrading bacteria.</title>
        <authorList>
            <person name="Bedics A."/>
            <person name="Tancsics A."/>
            <person name="Banerjee S."/>
        </authorList>
    </citation>
    <scope>NUCLEOTIDE SEQUENCE</scope>
    <source>
        <strain evidence="4">D2M1</strain>
    </source>
</reference>
<dbReference type="Gene3D" id="2.60.260.20">
    <property type="entry name" value="Urease metallochaperone UreE, N-terminal domain"/>
    <property type="match status" value="2"/>
</dbReference>
<gene>
    <name evidence="4" type="ORF">OIN59_10730</name>
</gene>
<dbReference type="InterPro" id="IPR001623">
    <property type="entry name" value="DnaJ_domain"/>
</dbReference>
<sequence length="342" mass="37141">MEFKDYYQTLGVSPTATADEIKKAYRKLARKYHPDVSKEPDAVARMTALNEANAVLSDPEKRAAYDRLAQEPHAQPGQDFRPPPHWDAGFEFSDGASSQSGPHGPGGAPGDYSDFFEQLFGRAARARGTSGRTEWRDEPQGPQTHAQRGTDHHARIELDLPDAYRGAERTLTLQSAHQADDGALVRDERRLVVKIPQGVREGQLIRLAGQGSPGWGGAPAGDLFLEVLFKPDPRWRAEGRDVYQPLAVAPWEATLGASVEVSTPSGSVIEVTVPAGWKPGRKLRLKGRGIPGQSPGDLYLELHLALPPATNDAERAAYAALAQAFAHYQPRPNTTAQPGAQP</sequence>
<feature type="compositionally biased region" description="Basic and acidic residues" evidence="2">
    <location>
        <begin position="58"/>
        <end position="70"/>
    </location>
</feature>
<dbReference type="SUPFAM" id="SSF46565">
    <property type="entry name" value="Chaperone J-domain"/>
    <property type="match status" value="1"/>
</dbReference>
<dbReference type="InterPro" id="IPR002939">
    <property type="entry name" value="DnaJ_C"/>
</dbReference>
<protein>
    <submittedName>
        <fullName evidence="4">DnaJ domain-containing protein</fullName>
    </submittedName>
</protein>
<organism evidence="4 5">
    <name type="scientific">Acidovorax benzenivorans</name>
    <dbReference type="NCBI Taxonomy" id="2987520"/>
    <lineage>
        <taxon>Bacteria</taxon>
        <taxon>Pseudomonadati</taxon>
        <taxon>Pseudomonadota</taxon>
        <taxon>Betaproteobacteria</taxon>
        <taxon>Burkholderiales</taxon>
        <taxon>Comamonadaceae</taxon>
        <taxon>Acidovorax</taxon>
    </lineage>
</organism>
<dbReference type="InterPro" id="IPR008971">
    <property type="entry name" value="HSP40/DnaJ_pept-bd"/>
</dbReference>
<feature type="domain" description="J" evidence="3">
    <location>
        <begin position="5"/>
        <end position="69"/>
    </location>
</feature>
<dbReference type="RefSeq" id="WP_274110092.1">
    <property type="nucleotide sequence ID" value="NZ_JAPCKI010000005.1"/>
</dbReference>
<evidence type="ECO:0000259" key="3">
    <source>
        <dbReference type="PROSITE" id="PS50076"/>
    </source>
</evidence>
<keyword evidence="1" id="KW-0143">Chaperone</keyword>
<dbReference type="Gene3D" id="1.10.287.110">
    <property type="entry name" value="DnaJ domain"/>
    <property type="match status" value="1"/>
</dbReference>
<dbReference type="CDD" id="cd06257">
    <property type="entry name" value="DnaJ"/>
    <property type="match status" value="1"/>
</dbReference>
<proteinExistence type="predicted"/>
<dbReference type="Proteomes" id="UP001148932">
    <property type="component" value="Unassembled WGS sequence"/>
</dbReference>
<dbReference type="PANTHER" id="PTHR43096:SF52">
    <property type="entry name" value="DNAJ HOMOLOG 1, MITOCHONDRIAL-RELATED"/>
    <property type="match status" value="1"/>
</dbReference>
<accession>A0ABT5RWY8</accession>
<dbReference type="PRINTS" id="PR00625">
    <property type="entry name" value="JDOMAIN"/>
</dbReference>
<evidence type="ECO:0000313" key="5">
    <source>
        <dbReference type="Proteomes" id="UP001148932"/>
    </source>
</evidence>
<keyword evidence="5" id="KW-1185">Reference proteome</keyword>
<dbReference type="SUPFAM" id="SSF49493">
    <property type="entry name" value="HSP40/DnaJ peptide-binding domain"/>
    <property type="match status" value="2"/>
</dbReference>
<dbReference type="PANTHER" id="PTHR43096">
    <property type="entry name" value="DNAJ HOMOLOG 1, MITOCHONDRIAL-RELATED"/>
    <property type="match status" value="1"/>
</dbReference>
<feature type="region of interest" description="Disordered" evidence="2">
    <location>
        <begin position="53"/>
        <end position="114"/>
    </location>
</feature>
<evidence type="ECO:0000256" key="1">
    <source>
        <dbReference type="ARBA" id="ARBA00023186"/>
    </source>
</evidence>